<proteinExistence type="predicted"/>
<reference evidence="2" key="1">
    <citation type="submission" date="2019-11" db="EMBL/GenBank/DDBJ databases">
        <authorList>
            <person name="Feng L."/>
        </authorList>
    </citation>
    <scope>NUCLEOTIDE SEQUENCE</scope>
    <source>
        <strain evidence="2">PclaraLFYP37</strain>
    </source>
</reference>
<organism evidence="2">
    <name type="scientific">Paraprevotella clara</name>
    <dbReference type="NCBI Taxonomy" id="454154"/>
    <lineage>
        <taxon>Bacteria</taxon>
        <taxon>Pseudomonadati</taxon>
        <taxon>Bacteroidota</taxon>
        <taxon>Bacteroidia</taxon>
        <taxon>Bacteroidales</taxon>
        <taxon>Prevotellaceae</taxon>
        <taxon>Paraprevotella</taxon>
    </lineage>
</organism>
<sequence length="318" mass="36306">MSRIDIDAAIDRLLVKTRGELLSRIEQLSHNVAIEDTNTKAYCHMLKIDANGNIRLKDLIDYIDTKLVEYAIPKKDIDLASRYLQETGSPAKIIELKNKANALFTDLEKTGEGGEILLYILTQEFLKLPQLLSKMSLKTSGQLHYQGADGIHVGFDDKKQNLHLYWGESKMYKNIASAVSACVDSIKGFLLDTLGASSTQERDLQLITSNISANVNDPDFEDLLVRFFDKDDELSNHLVYKGICFVGFDSDKYPIDSDLSRTTDLIKSQFDEELNSWYKLLETGISKYPNLKQKEIHVFLMPFPSVEEFRKYFLERIK</sequence>
<evidence type="ECO:0000313" key="2">
    <source>
        <dbReference type="EMBL" id="VYU12149.1"/>
    </source>
</evidence>
<gene>
    <name evidence="2" type="ORF">PCLFYP37_01966</name>
</gene>
<dbReference type="EMBL" id="CACRUT010000014">
    <property type="protein sequence ID" value="VYU12149.1"/>
    <property type="molecule type" value="Genomic_DNA"/>
</dbReference>
<protein>
    <recommendedName>
        <fullName evidence="1">Anti-bacteriophage protein A/HamA C-terminal domain-containing protein</fullName>
    </recommendedName>
</protein>
<dbReference type="Pfam" id="PF08878">
    <property type="entry name" value="HamA"/>
    <property type="match status" value="1"/>
</dbReference>
<feature type="domain" description="Anti-bacteriophage protein A/HamA C-terminal" evidence="1">
    <location>
        <begin position="29"/>
        <end position="317"/>
    </location>
</feature>
<name>A0A6N3CB04_9BACT</name>
<accession>A0A6N3CB04</accession>
<dbReference type="RefSeq" id="WP_412442889.1">
    <property type="nucleotide sequence ID" value="NZ_CACRUT010000014.1"/>
</dbReference>
<dbReference type="AlphaFoldDB" id="A0A6N3CB04"/>
<evidence type="ECO:0000259" key="1">
    <source>
        <dbReference type="Pfam" id="PF08878"/>
    </source>
</evidence>
<dbReference type="InterPro" id="IPR014976">
    <property type="entry name" value="AbpA_HamA_C"/>
</dbReference>